<dbReference type="Gene3D" id="1.10.10.10">
    <property type="entry name" value="Winged helix-like DNA-binding domain superfamily/Winged helix DNA-binding domain"/>
    <property type="match status" value="1"/>
</dbReference>
<dbReference type="SMART" id="SM00866">
    <property type="entry name" value="UTRA"/>
    <property type="match status" value="1"/>
</dbReference>
<dbReference type="InterPro" id="IPR028978">
    <property type="entry name" value="Chorismate_lyase_/UTRA_dom_sf"/>
</dbReference>
<dbReference type="Proteomes" id="UP001240236">
    <property type="component" value="Unassembled WGS sequence"/>
</dbReference>
<evidence type="ECO:0000259" key="4">
    <source>
        <dbReference type="PROSITE" id="PS50949"/>
    </source>
</evidence>
<dbReference type="SUPFAM" id="SSF64288">
    <property type="entry name" value="Chorismate lyase-like"/>
    <property type="match status" value="1"/>
</dbReference>
<keyword evidence="1" id="KW-0805">Transcription regulation</keyword>
<sequence>MIAMPRRRGQEAAYQQVAQGLRAQIDAGQLLPGMPLPTEPQLEQQFGVSRITVRRAVQILRDEGRVETRHGSGSYVTPPRSRRRLSMQRYADPRPPEAGATIDREFDEVDAEGDVAAALQVQDGTLLLRRRMVQRLNHSPQKISTSYLLADMVAGTPLADPAYEPWEAWTIAQLADLGVKVTAVEESVLGRRPTAEEMQTLTLQGSDPVQSITRRMLAGDRPVEAAVDIVVPADRFFLDYRIDLP</sequence>
<dbReference type="EMBL" id="JAUSUZ010000002">
    <property type="protein sequence ID" value="MDQ0371649.1"/>
    <property type="molecule type" value="Genomic_DNA"/>
</dbReference>
<dbReference type="InterPro" id="IPR036390">
    <property type="entry name" value="WH_DNA-bd_sf"/>
</dbReference>
<dbReference type="InterPro" id="IPR050679">
    <property type="entry name" value="Bact_HTH_transcr_reg"/>
</dbReference>
<evidence type="ECO:0000256" key="2">
    <source>
        <dbReference type="ARBA" id="ARBA00023125"/>
    </source>
</evidence>
<dbReference type="CDD" id="cd07377">
    <property type="entry name" value="WHTH_GntR"/>
    <property type="match status" value="1"/>
</dbReference>
<protein>
    <submittedName>
        <fullName evidence="5">GntR family transcriptional regulator</fullName>
    </submittedName>
</protein>
<dbReference type="InterPro" id="IPR011663">
    <property type="entry name" value="UTRA"/>
</dbReference>
<keyword evidence="3" id="KW-0804">Transcription</keyword>
<dbReference type="SMART" id="SM00345">
    <property type="entry name" value="HTH_GNTR"/>
    <property type="match status" value="1"/>
</dbReference>
<dbReference type="AlphaFoldDB" id="A0AAE3W8S8"/>
<dbReference type="PANTHER" id="PTHR44846">
    <property type="entry name" value="MANNOSYL-D-GLYCERATE TRANSPORT/METABOLISM SYSTEM REPRESSOR MNGR-RELATED"/>
    <property type="match status" value="1"/>
</dbReference>
<name>A0AAE3W8S8_9ACTN</name>
<proteinExistence type="predicted"/>
<reference evidence="5 6" key="1">
    <citation type="submission" date="2023-07" db="EMBL/GenBank/DDBJ databases">
        <title>Sequencing the genomes of 1000 actinobacteria strains.</title>
        <authorList>
            <person name="Klenk H.-P."/>
        </authorList>
    </citation>
    <scope>NUCLEOTIDE SEQUENCE [LARGE SCALE GENOMIC DNA]</scope>
    <source>
        <strain evidence="5 6">DSM 44709</strain>
    </source>
</reference>
<organism evidence="5 6">
    <name type="scientific">Catenuloplanes indicus</name>
    <dbReference type="NCBI Taxonomy" id="137267"/>
    <lineage>
        <taxon>Bacteria</taxon>
        <taxon>Bacillati</taxon>
        <taxon>Actinomycetota</taxon>
        <taxon>Actinomycetes</taxon>
        <taxon>Micromonosporales</taxon>
        <taxon>Micromonosporaceae</taxon>
        <taxon>Catenuloplanes</taxon>
    </lineage>
</organism>
<dbReference type="GO" id="GO:0003700">
    <property type="term" value="F:DNA-binding transcription factor activity"/>
    <property type="evidence" value="ECO:0007669"/>
    <property type="project" value="InterPro"/>
</dbReference>
<dbReference type="GO" id="GO:0045892">
    <property type="term" value="P:negative regulation of DNA-templated transcription"/>
    <property type="evidence" value="ECO:0007669"/>
    <property type="project" value="TreeGrafter"/>
</dbReference>
<dbReference type="PROSITE" id="PS50949">
    <property type="entry name" value="HTH_GNTR"/>
    <property type="match status" value="1"/>
</dbReference>
<dbReference type="Pfam" id="PF00392">
    <property type="entry name" value="GntR"/>
    <property type="match status" value="1"/>
</dbReference>
<dbReference type="Gene3D" id="3.40.1410.10">
    <property type="entry name" value="Chorismate lyase-like"/>
    <property type="match status" value="1"/>
</dbReference>
<gene>
    <name evidence="5" type="ORF">J2S42_008397</name>
</gene>
<keyword evidence="2" id="KW-0238">DNA-binding</keyword>
<accession>A0AAE3W8S8</accession>
<dbReference type="PANTHER" id="PTHR44846:SF17">
    <property type="entry name" value="GNTR-FAMILY TRANSCRIPTIONAL REGULATOR"/>
    <property type="match status" value="1"/>
</dbReference>
<dbReference type="PRINTS" id="PR00035">
    <property type="entry name" value="HTHGNTR"/>
</dbReference>
<evidence type="ECO:0000256" key="1">
    <source>
        <dbReference type="ARBA" id="ARBA00023015"/>
    </source>
</evidence>
<evidence type="ECO:0000313" key="6">
    <source>
        <dbReference type="Proteomes" id="UP001240236"/>
    </source>
</evidence>
<dbReference type="InterPro" id="IPR036388">
    <property type="entry name" value="WH-like_DNA-bd_sf"/>
</dbReference>
<keyword evidence="6" id="KW-1185">Reference proteome</keyword>
<feature type="domain" description="HTH gntR-type" evidence="4">
    <location>
        <begin position="11"/>
        <end position="79"/>
    </location>
</feature>
<dbReference type="Pfam" id="PF07702">
    <property type="entry name" value="UTRA"/>
    <property type="match status" value="1"/>
</dbReference>
<evidence type="ECO:0000256" key="3">
    <source>
        <dbReference type="ARBA" id="ARBA00023163"/>
    </source>
</evidence>
<evidence type="ECO:0000313" key="5">
    <source>
        <dbReference type="EMBL" id="MDQ0371649.1"/>
    </source>
</evidence>
<comment type="caution">
    <text evidence="5">The sequence shown here is derived from an EMBL/GenBank/DDBJ whole genome shotgun (WGS) entry which is preliminary data.</text>
</comment>
<dbReference type="InterPro" id="IPR000524">
    <property type="entry name" value="Tscrpt_reg_HTH_GntR"/>
</dbReference>
<dbReference type="GO" id="GO:0003677">
    <property type="term" value="F:DNA binding"/>
    <property type="evidence" value="ECO:0007669"/>
    <property type="project" value="UniProtKB-KW"/>
</dbReference>
<dbReference type="SUPFAM" id="SSF46785">
    <property type="entry name" value="Winged helix' DNA-binding domain"/>
    <property type="match status" value="1"/>
</dbReference>